<dbReference type="Proteomes" id="UP000248806">
    <property type="component" value="Unassembled WGS sequence"/>
</dbReference>
<evidence type="ECO:0000313" key="3">
    <source>
        <dbReference type="Proteomes" id="UP000248806"/>
    </source>
</evidence>
<protein>
    <submittedName>
        <fullName evidence="2">Uncharacterized protein</fullName>
    </submittedName>
</protein>
<gene>
    <name evidence="2" type="ORF">EI42_02258</name>
</gene>
<proteinExistence type="predicted"/>
<dbReference type="EMBL" id="QKUF01000006">
    <property type="protein sequence ID" value="PZW31161.1"/>
    <property type="molecule type" value="Genomic_DNA"/>
</dbReference>
<sequence>MNQDHMLLSENTANIKRTLPPGQMAIASSALVLGLLLMAIQLWLLTISLEQYLAGQHVHLWIVVLISGLIFLGGLLIFRALGKKA</sequence>
<accession>A0A326UHG8</accession>
<feature type="transmembrane region" description="Helical" evidence="1">
    <location>
        <begin position="58"/>
        <end position="78"/>
    </location>
</feature>
<evidence type="ECO:0000256" key="1">
    <source>
        <dbReference type="SAM" id="Phobius"/>
    </source>
</evidence>
<keyword evidence="1" id="KW-1133">Transmembrane helix</keyword>
<evidence type="ECO:0000313" key="2">
    <source>
        <dbReference type="EMBL" id="PZW31161.1"/>
    </source>
</evidence>
<feature type="transmembrane region" description="Helical" evidence="1">
    <location>
        <begin position="24"/>
        <end position="46"/>
    </location>
</feature>
<reference evidence="2 3" key="1">
    <citation type="submission" date="2018-06" db="EMBL/GenBank/DDBJ databases">
        <title>Genomic Encyclopedia of Archaeal and Bacterial Type Strains, Phase II (KMG-II): from individual species to whole genera.</title>
        <authorList>
            <person name="Goeker M."/>
        </authorList>
    </citation>
    <scope>NUCLEOTIDE SEQUENCE [LARGE SCALE GENOMIC DNA]</scope>
    <source>
        <strain evidence="2 3">ATCC BAA-1881</strain>
    </source>
</reference>
<name>A0A326UHG8_THEHA</name>
<dbReference type="RefSeq" id="WP_111321875.1">
    <property type="nucleotide sequence ID" value="NZ_BIFX01000003.1"/>
</dbReference>
<dbReference type="AlphaFoldDB" id="A0A326UHG8"/>
<keyword evidence="1" id="KW-0472">Membrane</keyword>
<comment type="caution">
    <text evidence="2">The sequence shown here is derived from an EMBL/GenBank/DDBJ whole genome shotgun (WGS) entry which is preliminary data.</text>
</comment>
<keyword evidence="3" id="KW-1185">Reference proteome</keyword>
<organism evidence="2 3">
    <name type="scientific">Thermosporothrix hazakensis</name>
    <dbReference type="NCBI Taxonomy" id="644383"/>
    <lineage>
        <taxon>Bacteria</taxon>
        <taxon>Bacillati</taxon>
        <taxon>Chloroflexota</taxon>
        <taxon>Ktedonobacteria</taxon>
        <taxon>Ktedonobacterales</taxon>
        <taxon>Thermosporotrichaceae</taxon>
        <taxon>Thermosporothrix</taxon>
    </lineage>
</organism>
<keyword evidence="1" id="KW-0812">Transmembrane</keyword>